<proteinExistence type="predicted"/>
<reference evidence="4 5" key="1">
    <citation type="journal article" date="2013" name="Genome Announc.">
        <title>Draft Genome Sequence of Arthrobacter crystallopoietes Strain BAB-32, Revealing Genes for Bioremediation.</title>
        <authorList>
            <person name="Joshi M.N."/>
            <person name="Pandit A.S."/>
            <person name="Sharma A."/>
            <person name="Pandya R.V."/>
            <person name="Desai S.M."/>
            <person name="Saxena A.K."/>
            <person name="Bagatharia S.B."/>
        </authorList>
    </citation>
    <scope>NUCLEOTIDE SEQUENCE [LARGE SCALE GENOMIC DNA]</scope>
    <source>
        <strain evidence="4 5">BAB-32</strain>
    </source>
</reference>
<evidence type="ECO:0000259" key="3">
    <source>
        <dbReference type="Pfam" id="PF13845"/>
    </source>
</evidence>
<keyword evidence="2" id="KW-0472">Membrane</keyword>
<dbReference type="AlphaFoldDB" id="N1V0D2"/>
<feature type="transmembrane region" description="Helical" evidence="2">
    <location>
        <begin position="51"/>
        <end position="73"/>
    </location>
</feature>
<dbReference type="InterPro" id="IPR026004">
    <property type="entry name" value="Septum_form"/>
</dbReference>
<evidence type="ECO:0000256" key="2">
    <source>
        <dbReference type="SAM" id="Phobius"/>
    </source>
</evidence>
<dbReference type="Proteomes" id="UP000010729">
    <property type="component" value="Unassembled WGS sequence"/>
</dbReference>
<comment type="caution">
    <text evidence="4">The sequence shown here is derived from an EMBL/GenBank/DDBJ whole genome shotgun (WGS) entry which is preliminary data.</text>
</comment>
<gene>
    <name evidence="4" type="ORF">D477_008033</name>
</gene>
<feature type="compositionally biased region" description="Low complexity" evidence="1">
    <location>
        <begin position="79"/>
        <end position="99"/>
    </location>
</feature>
<evidence type="ECO:0000313" key="5">
    <source>
        <dbReference type="Proteomes" id="UP000010729"/>
    </source>
</evidence>
<keyword evidence="5" id="KW-1185">Reference proteome</keyword>
<feature type="non-terminal residue" evidence="4">
    <location>
        <position position="1"/>
    </location>
</feature>
<sequence length="218" mass="22672">TRGPGRTPPSRWAKGTAAGQEAQETWYSAGPPPAGQPPATDGEGRPALKPLLLIGAGILAAIIIIVVIVVSIANRGSDSGAPAPSSSAAQPQASPGADGVVAENVSPFDFEAGQCFIDFQAATQSATVVTCDTPHAAQLVGTYFYEEAEEFPGKDALNVQAEEFCGAVDLNENAADYPNLRNSYGMPSEGTWEEGDRRIDCFVISDEGNTIKTSLVSE</sequence>
<accession>N1V0D2</accession>
<dbReference type="Pfam" id="PF13845">
    <property type="entry name" value="Septum_form"/>
    <property type="match status" value="1"/>
</dbReference>
<dbReference type="OrthoDB" id="3628931at2"/>
<dbReference type="RefSeq" id="WP_005268457.1">
    <property type="nucleotide sequence ID" value="NZ_ANPE02000102.1"/>
</dbReference>
<feature type="region of interest" description="Disordered" evidence="1">
    <location>
        <begin position="79"/>
        <end position="100"/>
    </location>
</feature>
<evidence type="ECO:0000256" key="1">
    <source>
        <dbReference type="SAM" id="MobiDB-lite"/>
    </source>
</evidence>
<organism evidence="4 5">
    <name type="scientific">Arthrobacter crystallopoietes BAB-32</name>
    <dbReference type="NCBI Taxonomy" id="1246476"/>
    <lineage>
        <taxon>Bacteria</taxon>
        <taxon>Bacillati</taxon>
        <taxon>Actinomycetota</taxon>
        <taxon>Actinomycetes</taxon>
        <taxon>Micrococcales</taxon>
        <taxon>Micrococcaceae</taxon>
        <taxon>Crystallibacter</taxon>
    </lineage>
</organism>
<keyword evidence="2" id="KW-1133">Transmembrane helix</keyword>
<feature type="domain" description="Septum formation-related" evidence="3">
    <location>
        <begin position="101"/>
        <end position="201"/>
    </location>
</feature>
<keyword evidence="2" id="KW-0812">Transmembrane</keyword>
<evidence type="ECO:0000313" key="4">
    <source>
        <dbReference type="EMBL" id="EMY34750.1"/>
    </source>
</evidence>
<feature type="region of interest" description="Disordered" evidence="1">
    <location>
        <begin position="1"/>
        <end position="43"/>
    </location>
</feature>
<name>N1V0D2_9MICC</name>
<protein>
    <recommendedName>
        <fullName evidence="3">Septum formation-related domain-containing protein</fullName>
    </recommendedName>
</protein>
<dbReference type="EMBL" id="ANPE02000102">
    <property type="protein sequence ID" value="EMY34750.1"/>
    <property type="molecule type" value="Genomic_DNA"/>
</dbReference>